<dbReference type="OrthoDB" id="1161162at2"/>
<comment type="caution">
    <text evidence="2">The sequence shown here is derived from an EMBL/GenBank/DDBJ whole genome shotgun (WGS) entry which is preliminary data.</text>
</comment>
<sequence length="267" mass="28624">MRIFAIYKYCAYGDFLSKTPYMKRKGRPMRITTKDTKLTGICMLSIIAVGVLSISPEVDSTDFLTSAAQNAAKVTLSGVSQFVVALLYLAVAAMLFPTISMNGNKRAIGYLCLTAIGVALIAVGGVIISGILVFSQELARTPVQDPAMAEVVGQVLKISRDFTNHGYMVLALSPGKILLCSVFYTSGFIPRTLAVAGIVAAIISMTASLLVLFQVIDVVTTEYIALNTPTALHEIILGLLFIFKARPLAQGGPAMLIPGYPWQHKSL</sequence>
<dbReference type="EMBL" id="VICH01000020">
    <property type="protein sequence ID" value="TQV65635.1"/>
    <property type="molecule type" value="Genomic_DNA"/>
</dbReference>
<keyword evidence="1" id="KW-0472">Membrane</keyword>
<feature type="transmembrane region" description="Helical" evidence="1">
    <location>
        <begin position="166"/>
        <end position="186"/>
    </location>
</feature>
<feature type="transmembrane region" description="Helical" evidence="1">
    <location>
        <begin position="38"/>
        <end position="55"/>
    </location>
</feature>
<evidence type="ECO:0000313" key="2">
    <source>
        <dbReference type="EMBL" id="TQV65635.1"/>
    </source>
</evidence>
<dbReference type="Proteomes" id="UP000315816">
    <property type="component" value="Unassembled WGS sequence"/>
</dbReference>
<evidence type="ECO:0000313" key="3">
    <source>
        <dbReference type="Proteomes" id="UP000315816"/>
    </source>
</evidence>
<evidence type="ECO:0000256" key="1">
    <source>
        <dbReference type="SAM" id="Phobius"/>
    </source>
</evidence>
<dbReference type="AlphaFoldDB" id="A0A545SKY1"/>
<organism evidence="2 3">
    <name type="scientific">Aliiroseovarius halocynthiae</name>
    <dbReference type="NCBI Taxonomy" id="985055"/>
    <lineage>
        <taxon>Bacteria</taxon>
        <taxon>Pseudomonadati</taxon>
        <taxon>Pseudomonadota</taxon>
        <taxon>Alphaproteobacteria</taxon>
        <taxon>Rhodobacterales</taxon>
        <taxon>Paracoccaceae</taxon>
        <taxon>Aliiroseovarius</taxon>
    </lineage>
</organism>
<feature type="transmembrane region" description="Helical" evidence="1">
    <location>
        <begin position="193"/>
        <end position="216"/>
    </location>
</feature>
<proteinExistence type="predicted"/>
<reference evidence="2 3" key="1">
    <citation type="submission" date="2019-06" db="EMBL/GenBank/DDBJ databases">
        <title>A novel species of marine bacteria.</title>
        <authorList>
            <person name="Wang Y."/>
        </authorList>
    </citation>
    <scope>NUCLEOTIDE SEQUENCE [LARGE SCALE GENOMIC DNA]</scope>
    <source>
        <strain evidence="2 3">MA1-10</strain>
    </source>
</reference>
<dbReference type="InterPro" id="IPR025495">
    <property type="entry name" value="DUF4386"/>
</dbReference>
<protein>
    <submittedName>
        <fullName evidence="2">DUF4386 domain-containing protein</fullName>
    </submittedName>
</protein>
<feature type="transmembrane region" description="Helical" evidence="1">
    <location>
        <begin position="108"/>
        <end position="134"/>
    </location>
</feature>
<dbReference type="Pfam" id="PF14329">
    <property type="entry name" value="DUF4386"/>
    <property type="match status" value="1"/>
</dbReference>
<gene>
    <name evidence="2" type="ORF">FIL88_16400</name>
</gene>
<keyword evidence="1" id="KW-1133">Transmembrane helix</keyword>
<feature type="transmembrane region" description="Helical" evidence="1">
    <location>
        <begin position="75"/>
        <end position="96"/>
    </location>
</feature>
<accession>A0A545SKY1</accession>
<name>A0A545SKY1_9RHOB</name>
<keyword evidence="1" id="KW-0812">Transmembrane</keyword>
<keyword evidence="3" id="KW-1185">Reference proteome</keyword>
<feature type="transmembrane region" description="Helical" evidence="1">
    <location>
        <begin position="222"/>
        <end position="243"/>
    </location>
</feature>